<dbReference type="OrthoDB" id="128564at2"/>
<organism evidence="3 4">
    <name type="scientific">Propionibacterium ruminifibrarum</name>
    <dbReference type="NCBI Taxonomy" id="1962131"/>
    <lineage>
        <taxon>Bacteria</taxon>
        <taxon>Bacillati</taxon>
        <taxon>Actinomycetota</taxon>
        <taxon>Actinomycetes</taxon>
        <taxon>Propionibacteriales</taxon>
        <taxon>Propionibacteriaceae</taxon>
        <taxon>Propionibacterium</taxon>
    </lineage>
</organism>
<accession>A0A375I5H1</accession>
<dbReference type="Pfam" id="PF10128">
    <property type="entry name" value="OpcA_G6PD_assem"/>
    <property type="match status" value="1"/>
</dbReference>
<dbReference type="PANTHER" id="PTHR38658">
    <property type="entry name" value="OXPP CYCLE PROTEIN OPCA-RELATED"/>
    <property type="match status" value="1"/>
</dbReference>
<evidence type="ECO:0000313" key="4">
    <source>
        <dbReference type="Proteomes" id="UP000265962"/>
    </source>
</evidence>
<sequence>MIIELTNTSSAEVASRALAARRSTGAASGLVMTLIVVSTTRQYSDAFDAAQATAIEHPSRIIVVIEGSRDRPTAMDAEIRVGEGTPGDMITLRLTGDLVGHGDSVVLPLLLPDLPVIAWWPGRGPELPGMDPIGALAQRRITDAANADDPVAALVARANGEHSGADTDLSWTRLTRWRALVASALDQCRLPVQSAVVEAAADNAPAELFAAWLDARLGVPVEVRTSMGPGLTAVRLQTEAGELAVRRTKPADASFIIPNQPVRTAALGRRGTVALLSEELRRLDPDVILAQALARLAERSRR</sequence>
<evidence type="ECO:0000259" key="1">
    <source>
        <dbReference type="Pfam" id="PF10128"/>
    </source>
</evidence>
<dbReference type="Proteomes" id="UP000265962">
    <property type="component" value="Unassembled WGS sequence"/>
</dbReference>
<protein>
    <submittedName>
        <fullName evidence="3">Glucose-6-phosphate dehydrogenase subunit</fullName>
    </submittedName>
</protein>
<evidence type="ECO:0000259" key="2">
    <source>
        <dbReference type="Pfam" id="PF20171"/>
    </source>
</evidence>
<reference evidence="4" key="1">
    <citation type="submission" date="2018-02" db="EMBL/GenBank/DDBJ databases">
        <authorList>
            <person name="Hornung B."/>
        </authorList>
    </citation>
    <scope>NUCLEOTIDE SEQUENCE [LARGE SCALE GENOMIC DNA]</scope>
</reference>
<name>A0A375I5H1_9ACTN</name>
<keyword evidence="4" id="KW-1185">Reference proteome</keyword>
<dbReference type="InterPro" id="IPR046801">
    <property type="entry name" value="OpcA_G6PD_N"/>
</dbReference>
<feature type="domain" description="Glucose-6-phosphate dehydrogenase assembly protein OpcA N-terminal" evidence="1">
    <location>
        <begin position="50"/>
        <end position="158"/>
    </location>
</feature>
<gene>
    <name evidence="3" type="ORF">PROPJV5_2323</name>
</gene>
<feature type="domain" description="Glucose-6-phosphate dehydrogenase assembly protein OpcA C-terminal" evidence="2">
    <location>
        <begin position="165"/>
        <end position="293"/>
    </location>
</feature>
<proteinExistence type="predicted"/>
<evidence type="ECO:0000313" key="3">
    <source>
        <dbReference type="EMBL" id="SPF69372.1"/>
    </source>
</evidence>
<dbReference type="PANTHER" id="PTHR38658:SF1">
    <property type="entry name" value="OXPP CYCLE PROTEIN OPCA-RELATED"/>
    <property type="match status" value="1"/>
</dbReference>
<dbReference type="InterPro" id="IPR004555">
    <property type="entry name" value="G6PDH_assembly_OpcA"/>
</dbReference>
<dbReference type="Pfam" id="PF20171">
    <property type="entry name" value="OpcA_G6PD_C"/>
    <property type="match status" value="1"/>
</dbReference>
<dbReference type="InterPro" id="IPR046802">
    <property type="entry name" value="OpcA_G6PD_C"/>
</dbReference>
<dbReference type="RefSeq" id="WP_119716462.1">
    <property type="nucleotide sequence ID" value="NZ_OMOH01000012.1"/>
</dbReference>
<dbReference type="AlphaFoldDB" id="A0A375I5H1"/>
<dbReference type="EMBL" id="OMOH01000012">
    <property type="protein sequence ID" value="SPF69372.1"/>
    <property type="molecule type" value="Genomic_DNA"/>
</dbReference>